<dbReference type="Gene3D" id="3.90.226.10">
    <property type="entry name" value="2-enoyl-CoA Hydratase, Chain A, domain 1"/>
    <property type="match status" value="1"/>
</dbReference>
<dbReference type="InterPro" id="IPR001753">
    <property type="entry name" value="Enoyl-CoA_hydra/iso"/>
</dbReference>
<dbReference type="CDD" id="cd06558">
    <property type="entry name" value="crotonase-like"/>
    <property type="match status" value="1"/>
</dbReference>
<name>A0AB39L5P8_9MICC</name>
<protein>
    <submittedName>
        <fullName evidence="2">Enoyl-CoA hydratase/isomerase family protein</fullName>
    </submittedName>
</protein>
<gene>
    <name evidence="2" type="ORF">AB5L97_04125</name>
</gene>
<dbReference type="RefSeq" id="WP_369046572.1">
    <property type="nucleotide sequence ID" value="NZ_CP163302.1"/>
</dbReference>
<reference evidence="2" key="1">
    <citation type="submission" date="2024-07" db="EMBL/GenBank/DDBJ databases">
        <authorList>
            <person name="fu j."/>
        </authorList>
    </citation>
    <scope>NUCLEOTIDE SEQUENCE</scope>
    <source>
        <strain evidence="2">P10A9</strain>
    </source>
</reference>
<evidence type="ECO:0000313" key="2">
    <source>
        <dbReference type="EMBL" id="XDP46213.1"/>
    </source>
</evidence>
<accession>A0AB39L5P8</accession>
<dbReference type="PANTHER" id="PTHR43802">
    <property type="entry name" value="ENOYL-COA HYDRATASE"/>
    <property type="match status" value="1"/>
</dbReference>
<dbReference type="InterPro" id="IPR029045">
    <property type="entry name" value="ClpP/crotonase-like_dom_sf"/>
</dbReference>
<dbReference type="SUPFAM" id="SSF52096">
    <property type="entry name" value="ClpP/crotonase"/>
    <property type="match status" value="1"/>
</dbReference>
<dbReference type="AlphaFoldDB" id="A0AB39L5P8"/>
<dbReference type="KEGG" id="spue:AB5L97_04125"/>
<proteinExistence type="inferred from homology"/>
<organism evidence="2">
    <name type="scientific">Sinomonas puerhi</name>
    <dbReference type="NCBI Taxonomy" id="3238584"/>
    <lineage>
        <taxon>Bacteria</taxon>
        <taxon>Bacillati</taxon>
        <taxon>Actinomycetota</taxon>
        <taxon>Actinomycetes</taxon>
        <taxon>Micrococcales</taxon>
        <taxon>Micrococcaceae</taxon>
        <taxon>Sinomonas</taxon>
    </lineage>
</organism>
<dbReference type="GO" id="GO:0003824">
    <property type="term" value="F:catalytic activity"/>
    <property type="evidence" value="ECO:0007669"/>
    <property type="project" value="UniProtKB-ARBA"/>
</dbReference>
<comment type="similarity">
    <text evidence="1">Belongs to the enoyl-CoA hydratase/isomerase family.</text>
</comment>
<dbReference type="EMBL" id="CP163302">
    <property type="protein sequence ID" value="XDP46213.1"/>
    <property type="molecule type" value="Genomic_DNA"/>
</dbReference>
<evidence type="ECO:0000256" key="1">
    <source>
        <dbReference type="ARBA" id="ARBA00005254"/>
    </source>
</evidence>
<sequence length="291" mass="32450">MTTSQDPILVEKSGSVGRLVLNRPEKSNALTFDDAQLLVAGLHELEADDDIKVIILKGRGKSFCAGHDFDDVVRVFGLDRKGPDGKPYRMSQRARLSFDKRLAEEYMAFQYAEKPVIAQVHGAAVGFGMYLTELVDLVVCADSARFSHAEQRLGFAGNTWHLNMQILTYGPKKVRELLLFGSQFDGKDAERMGLANVSVPEDELEDTAEQWAQKVARNPRDAIVLGKAIHNMALDSLGGSQQFMRGVIGHTLGTGLSFEKDEFNFFRERRDKGTKTAFQNRDASYEREVVS</sequence>
<dbReference type="PANTHER" id="PTHR43802:SF1">
    <property type="entry name" value="IP11341P-RELATED"/>
    <property type="match status" value="1"/>
</dbReference>
<dbReference type="Pfam" id="PF00378">
    <property type="entry name" value="ECH_1"/>
    <property type="match status" value="1"/>
</dbReference>